<keyword evidence="2" id="KW-1185">Reference proteome</keyword>
<evidence type="ECO:0000313" key="3">
    <source>
        <dbReference type="WBParaSite" id="Minc3s00341g10577"/>
    </source>
</evidence>
<organism evidence="2 3">
    <name type="scientific">Meloidogyne incognita</name>
    <name type="common">Southern root-knot nematode worm</name>
    <name type="synonym">Oxyuris incognita</name>
    <dbReference type="NCBI Taxonomy" id="6306"/>
    <lineage>
        <taxon>Eukaryota</taxon>
        <taxon>Metazoa</taxon>
        <taxon>Ecdysozoa</taxon>
        <taxon>Nematoda</taxon>
        <taxon>Chromadorea</taxon>
        <taxon>Rhabditida</taxon>
        <taxon>Tylenchina</taxon>
        <taxon>Tylenchomorpha</taxon>
        <taxon>Tylenchoidea</taxon>
        <taxon>Meloidogynidae</taxon>
        <taxon>Meloidogyninae</taxon>
        <taxon>Meloidogyne</taxon>
        <taxon>Meloidogyne incognita group</taxon>
    </lineage>
</organism>
<feature type="signal peptide" evidence="1">
    <location>
        <begin position="1"/>
        <end position="27"/>
    </location>
</feature>
<keyword evidence="1" id="KW-0732">Signal</keyword>
<sequence length="64" mass="7537">MRQLTKLNSSTPMLLMVAVLCSTQRRAQQGDGLFMNGSLDRCNSSNWWTSTWWCCWPTCYLWRD</sequence>
<evidence type="ECO:0000313" key="2">
    <source>
        <dbReference type="Proteomes" id="UP000887563"/>
    </source>
</evidence>
<dbReference type="Proteomes" id="UP000887563">
    <property type="component" value="Unplaced"/>
</dbReference>
<dbReference type="WBParaSite" id="Minc3s00341g10577">
    <property type="protein sequence ID" value="Minc3s00341g10577"/>
    <property type="gene ID" value="Minc3s00341g10577"/>
</dbReference>
<reference evidence="3" key="1">
    <citation type="submission" date="2022-11" db="UniProtKB">
        <authorList>
            <consortium name="WormBaseParasite"/>
        </authorList>
    </citation>
    <scope>IDENTIFICATION</scope>
</reference>
<name>A0A914L9E0_MELIC</name>
<feature type="chain" id="PRO_5038054436" evidence="1">
    <location>
        <begin position="28"/>
        <end position="64"/>
    </location>
</feature>
<protein>
    <submittedName>
        <fullName evidence="3">Candidate secreted effector</fullName>
    </submittedName>
</protein>
<dbReference type="AlphaFoldDB" id="A0A914L9E0"/>
<evidence type="ECO:0000256" key="1">
    <source>
        <dbReference type="SAM" id="SignalP"/>
    </source>
</evidence>
<proteinExistence type="predicted"/>
<accession>A0A914L9E0</accession>